<dbReference type="EnsemblPlants" id="MELO3C025273.2.1">
    <property type="protein sequence ID" value="MELO3C025273.2.1"/>
    <property type="gene ID" value="MELO3C025273.2"/>
</dbReference>
<dbReference type="AlphaFoldDB" id="A0A9I9DXT2"/>
<dbReference type="Gramene" id="MELO3C025273.2.1">
    <property type="protein sequence ID" value="MELO3C025273.2.1"/>
    <property type="gene ID" value="MELO3C025273.2"/>
</dbReference>
<name>A0A9I9DXT2_CUCME</name>
<protein>
    <submittedName>
        <fullName evidence="1">Uncharacterized protein</fullName>
    </submittedName>
</protein>
<sequence>MKPKRRRKRVSEATCGNETVNETKDESLRFEEKNKKTFHDGELRFEEENKTVHNGDLRFREENENVFHAKDLIFRGKKMTICYDSKRKRKTKMEKEEGDERDYAKRISIIEKARDYRDFWGRITPN</sequence>
<reference evidence="1" key="1">
    <citation type="submission" date="2023-03" db="UniProtKB">
        <authorList>
            <consortium name="EnsemblPlants"/>
        </authorList>
    </citation>
    <scope>IDENTIFICATION</scope>
</reference>
<accession>A0A9I9DXT2</accession>
<proteinExistence type="predicted"/>
<organism evidence="1">
    <name type="scientific">Cucumis melo</name>
    <name type="common">Muskmelon</name>
    <dbReference type="NCBI Taxonomy" id="3656"/>
    <lineage>
        <taxon>Eukaryota</taxon>
        <taxon>Viridiplantae</taxon>
        <taxon>Streptophyta</taxon>
        <taxon>Embryophyta</taxon>
        <taxon>Tracheophyta</taxon>
        <taxon>Spermatophyta</taxon>
        <taxon>Magnoliopsida</taxon>
        <taxon>eudicotyledons</taxon>
        <taxon>Gunneridae</taxon>
        <taxon>Pentapetalae</taxon>
        <taxon>rosids</taxon>
        <taxon>fabids</taxon>
        <taxon>Cucurbitales</taxon>
        <taxon>Cucurbitaceae</taxon>
        <taxon>Benincaseae</taxon>
        <taxon>Cucumis</taxon>
    </lineage>
</organism>
<evidence type="ECO:0000313" key="1">
    <source>
        <dbReference type="EnsemblPlants" id="MELO3C025273.2.1"/>
    </source>
</evidence>